<dbReference type="Proteomes" id="UP001642483">
    <property type="component" value="Unassembled WGS sequence"/>
</dbReference>
<reference evidence="2 3" key="1">
    <citation type="submission" date="2024-02" db="EMBL/GenBank/DDBJ databases">
        <authorList>
            <person name="Daric V."/>
            <person name="Darras S."/>
        </authorList>
    </citation>
    <scope>NUCLEOTIDE SEQUENCE [LARGE SCALE GENOMIC DNA]</scope>
</reference>
<evidence type="ECO:0000313" key="3">
    <source>
        <dbReference type="Proteomes" id="UP001642483"/>
    </source>
</evidence>
<keyword evidence="3" id="KW-1185">Reference proteome</keyword>
<gene>
    <name evidence="2" type="ORF">CVLEPA_LOCUS12020</name>
</gene>
<accession>A0ABP0FTN6</accession>
<sequence>MHTLDVYIWKELKPVFDKQKHSIAPTPPVGSPVNSFLNLPPISLLTTKSYPAQPASYQLVNEDFSNTGTHYTTLYPKVANSRACVEEASEWRQRKRKKSGASEEDSLNDSGGSFFGQRARFQSVSDMNEVLINERSLSG</sequence>
<proteinExistence type="predicted"/>
<comment type="caution">
    <text evidence="2">The sequence shown here is derived from an EMBL/GenBank/DDBJ whole genome shotgun (WGS) entry which is preliminary data.</text>
</comment>
<evidence type="ECO:0000256" key="1">
    <source>
        <dbReference type="SAM" id="MobiDB-lite"/>
    </source>
</evidence>
<protein>
    <submittedName>
        <fullName evidence="2">Uncharacterized protein</fullName>
    </submittedName>
</protein>
<organism evidence="2 3">
    <name type="scientific">Clavelina lepadiformis</name>
    <name type="common">Light-bulb sea squirt</name>
    <name type="synonym">Ascidia lepadiformis</name>
    <dbReference type="NCBI Taxonomy" id="159417"/>
    <lineage>
        <taxon>Eukaryota</taxon>
        <taxon>Metazoa</taxon>
        <taxon>Chordata</taxon>
        <taxon>Tunicata</taxon>
        <taxon>Ascidiacea</taxon>
        <taxon>Aplousobranchia</taxon>
        <taxon>Clavelinidae</taxon>
        <taxon>Clavelina</taxon>
    </lineage>
</organism>
<dbReference type="EMBL" id="CAWYQH010000090">
    <property type="protein sequence ID" value="CAK8681779.1"/>
    <property type="molecule type" value="Genomic_DNA"/>
</dbReference>
<name>A0ABP0FTN6_CLALP</name>
<feature type="region of interest" description="Disordered" evidence="1">
    <location>
        <begin position="89"/>
        <end position="115"/>
    </location>
</feature>
<evidence type="ECO:0000313" key="2">
    <source>
        <dbReference type="EMBL" id="CAK8681779.1"/>
    </source>
</evidence>